<feature type="non-terminal residue" evidence="2">
    <location>
        <position position="292"/>
    </location>
</feature>
<proteinExistence type="predicted"/>
<protein>
    <submittedName>
        <fullName evidence="2">Uncharacterized protein</fullName>
    </submittedName>
</protein>
<feature type="region of interest" description="Disordered" evidence="1">
    <location>
        <begin position="23"/>
        <end position="136"/>
    </location>
</feature>
<feature type="region of interest" description="Disordered" evidence="1">
    <location>
        <begin position="199"/>
        <end position="232"/>
    </location>
</feature>
<gene>
    <name evidence="2" type="ORF">EUX98_g9258</name>
</gene>
<dbReference type="OrthoDB" id="10656374at2759"/>
<dbReference type="AlphaFoldDB" id="A0A4S4LXR2"/>
<feature type="region of interest" description="Disordered" evidence="1">
    <location>
        <begin position="155"/>
        <end position="187"/>
    </location>
</feature>
<feature type="compositionally biased region" description="Polar residues" evidence="1">
    <location>
        <begin position="219"/>
        <end position="232"/>
    </location>
</feature>
<evidence type="ECO:0000313" key="3">
    <source>
        <dbReference type="Proteomes" id="UP000308730"/>
    </source>
</evidence>
<feature type="region of interest" description="Disordered" evidence="1">
    <location>
        <begin position="244"/>
        <end position="267"/>
    </location>
</feature>
<feature type="compositionally biased region" description="Polar residues" evidence="1">
    <location>
        <begin position="247"/>
        <end position="259"/>
    </location>
</feature>
<name>A0A4S4LXR2_9APHY</name>
<reference evidence="2 3" key="1">
    <citation type="submission" date="2019-02" db="EMBL/GenBank/DDBJ databases">
        <title>Genome sequencing of the rare red list fungi Antrodiella citrinella (Flaviporus citrinellus).</title>
        <authorList>
            <person name="Buettner E."/>
            <person name="Kellner H."/>
        </authorList>
    </citation>
    <scope>NUCLEOTIDE SEQUENCE [LARGE SCALE GENOMIC DNA]</scope>
    <source>
        <strain evidence="2 3">DSM 108506</strain>
    </source>
</reference>
<organism evidence="2 3">
    <name type="scientific">Antrodiella citrinella</name>
    <dbReference type="NCBI Taxonomy" id="2447956"/>
    <lineage>
        <taxon>Eukaryota</taxon>
        <taxon>Fungi</taxon>
        <taxon>Dikarya</taxon>
        <taxon>Basidiomycota</taxon>
        <taxon>Agaricomycotina</taxon>
        <taxon>Agaricomycetes</taxon>
        <taxon>Polyporales</taxon>
        <taxon>Steccherinaceae</taxon>
        <taxon>Antrodiella</taxon>
    </lineage>
</organism>
<comment type="caution">
    <text evidence="2">The sequence shown here is derived from an EMBL/GenBank/DDBJ whole genome shotgun (WGS) entry which is preliminary data.</text>
</comment>
<dbReference type="EMBL" id="SGPM01000711">
    <property type="protein sequence ID" value="THH16698.1"/>
    <property type="molecule type" value="Genomic_DNA"/>
</dbReference>
<sequence length="292" mass="30818">MDIPSEPLFDTYGKDKMIHLPDGAHILSHSPPLRGEPDESVDSHAAPSTIELPNPFEESLASASTSATPSFTATEASKISSTAAVTSHEGVPRVHSPSEISKPASLPDCDDKAGPSTERITSSEIPSAPQPVQAQPARVLPAALSIAETPRITVAIRPLPSPRTASRQGSLIRPLPHTPTHKPSLIRNTTARSQSADLLMTTPSPTSSQSQAAGKKRAQSPSNDTASVYSQVSATSTHEMVLHNPFDVSSTNTAGTSQPSEHRRRESEDLVLLEAKAAVLINPHDRNVASVA</sequence>
<feature type="compositionally biased region" description="Low complexity" evidence="1">
    <location>
        <begin position="126"/>
        <end position="136"/>
    </location>
</feature>
<feature type="compositionally biased region" description="Low complexity" evidence="1">
    <location>
        <begin position="201"/>
        <end position="211"/>
    </location>
</feature>
<evidence type="ECO:0000313" key="2">
    <source>
        <dbReference type="EMBL" id="THH16698.1"/>
    </source>
</evidence>
<keyword evidence="3" id="KW-1185">Reference proteome</keyword>
<evidence type="ECO:0000256" key="1">
    <source>
        <dbReference type="SAM" id="MobiDB-lite"/>
    </source>
</evidence>
<accession>A0A4S4LXR2</accession>
<dbReference type="Proteomes" id="UP000308730">
    <property type="component" value="Unassembled WGS sequence"/>
</dbReference>
<feature type="compositionally biased region" description="Low complexity" evidence="1">
    <location>
        <begin position="57"/>
        <end position="77"/>
    </location>
</feature>